<gene>
    <name evidence="3" type="ORF">ENV54_08695</name>
</gene>
<keyword evidence="2" id="KW-1133">Transmembrane helix</keyword>
<accession>A0A7C4AS80</accession>
<name>A0A7C4AS80_9BACT</name>
<reference evidence="3" key="1">
    <citation type="journal article" date="2020" name="mSystems">
        <title>Genome- and Community-Level Interaction Insights into Carbon Utilization and Element Cycling Functions of Hydrothermarchaeota in Hydrothermal Sediment.</title>
        <authorList>
            <person name="Zhou Z."/>
            <person name="Liu Y."/>
            <person name="Xu W."/>
            <person name="Pan J."/>
            <person name="Luo Z.H."/>
            <person name="Li M."/>
        </authorList>
    </citation>
    <scope>NUCLEOTIDE SEQUENCE [LARGE SCALE GENOMIC DNA]</scope>
    <source>
        <strain evidence="3">SpSt-769</strain>
    </source>
</reference>
<feature type="transmembrane region" description="Helical" evidence="2">
    <location>
        <begin position="16"/>
        <end position="34"/>
    </location>
</feature>
<keyword evidence="1" id="KW-0732">Signal</keyword>
<evidence type="ECO:0000313" key="3">
    <source>
        <dbReference type="EMBL" id="HGH61361.1"/>
    </source>
</evidence>
<dbReference type="EMBL" id="DTGT01000270">
    <property type="protein sequence ID" value="HGH61361.1"/>
    <property type="molecule type" value="Genomic_DNA"/>
</dbReference>
<proteinExistence type="predicted"/>
<evidence type="ECO:0000256" key="2">
    <source>
        <dbReference type="SAM" id="Phobius"/>
    </source>
</evidence>
<dbReference type="InterPro" id="IPR029046">
    <property type="entry name" value="LolA/LolB/LppX"/>
</dbReference>
<sequence length="268" mass="30730">MKWPCLADNPRHYSRIVYWVFMFVQVSVLSLACLNHPAAQQPVNPSDIPRILTERGKNLSALKAAMNITSTYDGGKSRQDVTGFLIYRRPSDFRFQGIGPGGNALFELVMKAGRFELYVPSEGKITRGQKDCFAKKFPDVADIEGLIPMLLLQWKDVRFDRLLSRDQEKIVIRVTSQGRIWGATLDPRTLYLKRLVRISPYGEVDLSVDFGDFKDGEYGWLPRRFEVQSVVGGYRTVVRISKIEINPYVVEKNFQLEPMFSTKIEECH</sequence>
<protein>
    <recommendedName>
        <fullName evidence="4">Outer membrane lipoprotein-sorting protein</fullName>
    </recommendedName>
</protein>
<dbReference type="PROSITE" id="PS51257">
    <property type="entry name" value="PROKAR_LIPOPROTEIN"/>
    <property type="match status" value="1"/>
</dbReference>
<dbReference type="AlphaFoldDB" id="A0A7C4AS80"/>
<organism evidence="3">
    <name type="scientific">Desulfomonile tiedjei</name>
    <dbReference type="NCBI Taxonomy" id="2358"/>
    <lineage>
        <taxon>Bacteria</taxon>
        <taxon>Pseudomonadati</taxon>
        <taxon>Thermodesulfobacteriota</taxon>
        <taxon>Desulfomonilia</taxon>
        <taxon>Desulfomonilales</taxon>
        <taxon>Desulfomonilaceae</taxon>
        <taxon>Desulfomonile</taxon>
    </lineage>
</organism>
<keyword evidence="2" id="KW-0472">Membrane</keyword>
<comment type="caution">
    <text evidence="3">The sequence shown here is derived from an EMBL/GenBank/DDBJ whole genome shotgun (WGS) entry which is preliminary data.</text>
</comment>
<evidence type="ECO:0000256" key="1">
    <source>
        <dbReference type="ARBA" id="ARBA00022729"/>
    </source>
</evidence>
<dbReference type="Gene3D" id="2.50.20.10">
    <property type="entry name" value="Lipoprotein localisation LolA/LolB/LppX"/>
    <property type="match status" value="1"/>
</dbReference>
<keyword evidence="2" id="KW-0812">Transmembrane</keyword>
<dbReference type="SUPFAM" id="SSF89392">
    <property type="entry name" value="Prokaryotic lipoproteins and lipoprotein localization factors"/>
    <property type="match status" value="1"/>
</dbReference>
<evidence type="ECO:0008006" key="4">
    <source>
        <dbReference type="Google" id="ProtNLM"/>
    </source>
</evidence>